<reference evidence="1 2" key="1">
    <citation type="submission" date="2019-03" db="EMBL/GenBank/DDBJ databases">
        <title>Genome sequence of Lentibacillus salicampi ATCC BAA-719.</title>
        <authorList>
            <person name="Maclea K.S."/>
            <person name="Simoes Junior M."/>
        </authorList>
    </citation>
    <scope>NUCLEOTIDE SEQUENCE [LARGE SCALE GENOMIC DNA]</scope>
    <source>
        <strain evidence="1 2">ATCC BAA-719</strain>
    </source>
</reference>
<accession>A0A4Y9AEM4</accession>
<dbReference type="Proteomes" id="UP000298484">
    <property type="component" value="Unassembled WGS sequence"/>
</dbReference>
<proteinExistence type="predicted"/>
<dbReference type="OrthoDB" id="2084710at2"/>
<name>A0A4Y9AEM4_9BACI</name>
<comment type="caution">
    <text evidence="1">The sequence shown here is derived from an EMBL/GenBank/DDBJ whole genome shotgun (WGS) entry which is preliminary data.</text>
</comment>
<organism evidence="1 2">
    <name type="scientific">Lentibacillus salicampi</name>
    <dbReference type="NCBI Taxonomy" id="175306"/>
    <lineage>
        <taxon>Bacteria</taxon>
        <taxon>Bacillati</taxon>
        <taxon>Bacillota</taxon>
        <taxon>Bacilli</taxon>
        <taxon>Bacillales</taxon>
        <taxon>Bacillaceae</taxon>
        <taxon>Lentibacillus</taxon>
    </lineage>
</organism>
<dbReference type="RefSeq" id="WP_135110021.1">
    <property type="nucleotide sequence ID" value="NZ_SRHY01000014.1"/>
</dbReference>
<sequence length="140" mass="17156">MTDQLPNKIIHMDQIRINRGIEKICKCQKRKYMLDTRNRKVMCSSCGAIIDPYDAMYDMASRWEQMNEQLEYMLEQRKQIINYKPWLKTIRHLEKKYRGKKMLPSCPRCEEPFYLEELTSWTGREFADARVRKWEEEHRD</sequence>
<dbReference type="AlphaFoldDB" id="A0A4Y9AEM4"/>
<gene>
    <name evidence="1" type="ORF">E4U82_09800</name>
</gene>
<dbReference type="EMBL" id="SRHY01000014">
    <property type="protein sequence ID" value="TFJ92831.1"/>
    <property type="molecule type" value="Genomic_DNA"/>
</dbReference>
<evidence type="ECO:0000313" key="1">
    <source>
        <dbReference type="EMBL" id="TFJ92831.1"/>
    </source>
</evidence>
<keyword evidence="2" id="KW-1185">Reference proteome</keyword>
<evidence type="ECO:0000313" key="2">
    <source>
        <dbReference type="Proteomes" id="UP000298484"/>
    </source>
</evidence>
<protein>
    <submittedName>
        <fullName evidence="1">Uncharacterized protein</fullName>
    </submittedName>
</protein>